<dbReference type="AlphaFoldDB" id="A0A5S9NZT7"/>
<protein>
    <recommendedName>
        <fullName evidence="5">dUTP diphosphatase</fullName>
    </recommendedName>
</protein>
<proteinExistence type="predicted"/>
<evidence type="ECO:0000313" key="1">
    <source>
        <dbReference type="EMBL" id="CAA0089456.1"/>
    </source>
</evidence>
<dbReference type="Gene3D" id="1.10.4010.10">
    <property type="entry name" value="Type II deoxyuridine triphosphatase"/>
    <property type="match status" value="1"/>
</dbReference>
<evidence type="ECO:0000313" key="4">
    <source>
        <dbReference type="Proteomes" id="UP000439591"/>
    </source>
</evidence>
<dbReference type="EMBL" id="CACSIM010000002">
    <property type="protein sequence ID" value="CAA0096244.1"/>
    <property type="molecule type" value="Genomic_DNA"/>
</dbReference>
<dbReference type="Proteomes" id="UP000435877">
    <property type="component" value="Unassembled WGS sequence"/>
</dbReference>
<accession>A0A5S9NZT7</accession>
<organism evidence="2 4">
    <name type="scientific">Zhongshania aliphaticivorans</name>
    <dbReference type="NCBI Taxonomy" id="1470434"/>
    <lineage>
        <taxon>Bacteria</taxon>
        <taxon>Pseudomonadati</taxon>
        <taxon>Pseudomonadota</taxon>
        <taxon>Gammaproteobacteria</taxon>
        <taxon>Cellvibrionales</taxon>
        <taxon>Spongiibacteraceae</taxon>
        <taxon>Zhongshania</taxon>
    </lineage>
</organism>
<dbReference type="Pfam" id="PF08761">
    <property type="entry name" value="dUTPase_2"/>
    <property type="match status" value="1"/>
</dbReference>
<evidence type="ECO:0000313" key="2">
    <source>
        <dbReference type="EMBL" id="CAA0096244.1"/>
    </source>
</evidence>
<dbReference type="SUPFAM" id="SSF101386">
    <property type="entry name" value="all-alpha NTP pyrophosphatases"/>
    <property type="match status" value="1"/>
</dbReference>
<evidence type="ECO:0000313" key="3">
    <source>
        <dbReference type="Proteomes" id="UP000435877"/>
    </source>
</evidence>
<evidence type="ECO:0008006" key="5">
    <source>
        <dbReference type="Google" id="ProtNLM"/>
    </source>
</evidence>
<dbReference type="EMBL" id="CACSIK010000001">
    <property type="protein sequence ID" value="CAA0089456.1"/>
    <property type="molecule type" value="Genomic_DNA"/>
</dbReference>
<dbReference type="Proteomes" id="UP000439591">
    <property type="component" value="Unassembled WGS sequence"/>
</dbReference>
<sequence>MSDSARRPAFVTMLGLQNSMNTKVHSDWMGQGYAWYRAAWIECGELMDHYGYKWWKKQQPDLAQVQLEVVDIWHFGMSALFREGVDIDALADEILLELEGYEATDIGVLEATEILAEYCLRTKGFSVALFWDLMTAAELSFEDLYKQYVGKNVLNFFRQDHGYKEGGYIKIWQGREDNEHLVEILAQADVMSTQFADDVYKGLASRYPKD</sequence>
<dbReference type="CDD" id="cd11527">
    <property type="entry name" value="NTP-PPase_dUTPase"/>
    <property type="match status" value="1"/>
</dbReference>
<keyword evidence="3" id="KW-1185">Reference proteome</keyword>
<name>A0A5S9NZT7_9GAMM</name>
<dbReference type="InterPro" id="IPR014871">
    <property type="entry name" value="dUTPase/dCTP_pyrophosphatase"/>
</dbReference>
<gene>
    <name evidence="1" type="ORF">IHBHHGIJ_01785</name>
    <name evidence="2" type="ORF">KFEGEMFD_01387</name>
</gene>
<reference evidence="3 4" key="1">
    <citation type="submission" date="2019-11" db="EMBL/GenBank/DDBJ databases">
        <authorList>
            <person name="Holert J."/>
        </authorList>
    </citation>
    <scope>NUCLEOTIDE SEQUENCE [LARGE SCALE GENOMIC DNA]</scope>
    <source>
        <strain evidence="2">BC3_2A</strain>
        <strain evidence="1">SB11_1A</strain>
    </source>
</reference>